<dbReference type="AlphaFoldDB" id="A0A2J6QQQ7"/>
<feature type="non-terminal residue" evidence="2">
    <location>
        <position position="90"/>
    </location>
</feature>
<keyword evidence="3" id="KW-1185">Reference proteome</keyword>
<sequence>LRETKGEKGAYITLSYVWGSPRRIPKTTTANIEERRNGMLVKSLPKTFQDFITITRKLNVPYVWIDALCIIQDDEEDWKREVGQMARIYQ</sequence>
<dbReference type="OrthoDB" id="3563405at2759"/>
<dbReference type="PANTHER" id="PTHR33112:SF16">
    <property type="entry name" value="HETEROKARYON INCOMPATIBILITY DOMAIN-CONTAINING PROTEIN"/>
    <property type="match status" value="1"/>
</dbReference>
<dbReference type="Proteomes" id="UP000235672">
    <property type="component" value="Unassembled WGS sequence"/>
</dbReference>
<proteinExistence type="predicted"/>
<organism evidence="2 3">
    <name type="scientific">Hyaloscypha hepaticicola</name>
    <dbReference type="NCBI Taxonomy" id="2082293"/>
    <lineage>
        <taxon>Eukaryota</taxon>
        <taxon>Fungi</taxon>
        <taxon>Dikarya</taxon>
        <taxon>Ascomycota</taxon>
        <taxon>Pezizomycotina</taxon>
        <taxon>Leotiomycetes</taxon>
        <taxon>Helotiales</taxon>
        <taxon>Hyaloscyphaceae</taxon>
        <taxon>Hyaloscypha</taxon>
    </lineage>
</organism>
<dbReference type="STRING" id="1745343.A0A2J6QQQ7"/>
<feature type="domain" description="Heterokaryon incompatibility" evidence="1">
    <location>
        <begin position="11"/>
        <end position="90"/>
    </location>
</feature>
<name>A0A2J6QQQ7_9HELO</name>
<evidence type="ECO:0000313" key="3">
    <source>
        <dbReference type="Proteomes" id="UP000235672"/>
    </source>
</evidence>
<dbReference type="InterPro" id="IPR010730">
    <property type="entry name" value="HET"/>
</dbReference>
<reference evidence="2 3" key="1">
    <citation type="submission" date="2016-05" db="EMBL/GenBank/DDBJ databases">
        <title>A degradative enzymes factory behind the ericoid mycorrhizal symbiosis.</title>
        <authorList>
            <consortium name="DOE Joint Genome Institute"/>
            <person name="Martino E."/>
            <person name="Morin E."/>
            <person name="Grelet G."/>
            <person name="Kuo A."/>
            <person name="Kohler A."/>
            <person name="Daghino S."/>
            <person name="Barry K."/>
            <person name="Choi C."/>
            <person name="Cichocki N."/>
            <person name="Clum A."/>
            <person name="Copeland A."/>
            <person name="Hainaut M."/>
            <person name="Haridas S."/>
            <person name="Labutti K."/>
            <person name="Lindquist E."/>
            <person name="Lipzen A."/>
            <person name="Khouja H.-R."/>
            <person name="Murat C."/>
            <person name="Ohm R."/>
            <person name="Olson A."/>
            <person name="Spatafora J."/>
            <person name="Veneault-Fourrey C."/>
            <person name="Henrissat B."/>
            <person name="Grigoriev I."/>
            <person name="Martin F."/>
            <person name="Perotto S."/>
        </authorList>
    </citation>
    <scope>NUCLEOTIDE SEQUENCE [LARGE SCALE GENOMIC DNA]</scope>
    <source>
        <strain evidence="2 3">UAMH 7357</strain>
    </source>
</reference>
<accession>A0A2J6QQQ7</accession>
<feature type="non-terminal residue" evidence="2">
    <location>
        <position position="1"/>
    </location>
</feature>
<dbReference type="EMBL" id="KZ613464">
    <property type="protein sequence ID" value="PMD28606.1"/>
    <property type="molecule type" value="Genomic_DNA"/>
</dbReference>
<evidence type="ECO:0000259" key="1">
    <source>
        <dbReference type="Pfam" id="PF06985"/>
    </source>
</evidence>
<dbReference type="PANTHER" id="PTHR33112">
    <property type="entry name" value="DOMAIN PROTEIN, PUTATIVE-RELATED"/>
    <property type="match status" value="1"/>
</dbReference>
<dbReference type="Pfam" id="PF06985">
    <property type="entry name" value="HET"/>
    <property type="match status" value="1"/>
</dbReference>
<evidence type="ECO:0000313" key="2">
    <source>
        <dbReference type="EMBL" id="PMD28606.1"/>
    </source>
</evidence>
<gene>
    <name evidence="2" type="ORF">NA56DRAFT_545117</name>
</gene>
<protein>
    <recommendedName>
        <fullName evidence="1">Heterokaryon incompatibility domain-containing protein</fullName>
    </recommendedName>
</protein>